<dbReference type="PANTHER" id="PTHR33909">
    <property type="entry name" value="SEC TRANSLOCON ACCESSORY COMPLEX SUBUNIT YAJC"/>
    <property type="match status" value="1"/>
</dbReference>
<keyword evidence="4 9" id="KW-0812">Transmembrane</keyword>
<evidence type="ECO:0000256" key="5">
    <source>
        <dbReference type="ARBA" id="ARBA00022927"/>
    </source>
</evidence>
<evidence type="ECO:0000256" key="4">
    <source>
        <dbReference type="ARBA" id="ARBA00022692"/>
    </source>
</evidence>
<evidence type="ECO:0000313" key="10">
    <source>
        <dbReference type="EMBL" id="LAC24041.1"/>
    </source>
</evidence>
<dbReference type="AlphaFoldDB" id="A0A6A7FZR3"/>
<dbReference type="EMBL" id="IACT01004867">
    <property type="protein sequence ID" value="LAC24041.1"/>
    <property type="molecule type" value="mRNA"/>
</dbReference>
<keyword evidence="5" id="KW-0653">Protein transport</keyword>
<dbReference type="PANTHER" id="PTHR33909:SF1">
    <property type="entry name" value="SEC TRANSLOCON ACCESSORY COMPLEX SUBUNIT YAJC"/>
    <property type="match status" value="1"/>
</dbReference>
<evidence type="ECO:0000256" key="8">
    <source>
        <dbReference type="ARBA" id="ARBA00023136"/>
    </source>
</evidence>
<keyword evidence="8 9" id="KW-0472">Membrane</keyword>
<comment type="subcellular location">
    <subcellularLocation>
        <location evidence="1">Cell membrane</location>
        <topology evidence="1">Single-pass membrane protein</topology>
    </subcellularLocation>
</comment>
<keyword evidence="6 9" id="KW-1133">Transmembrane helix</keyword>
<dbReference type="GO" id="GO:0005886">
    <property type="term" value="C:plasma membrane"/>
    <property type="evidence" value="ECO:0007669"/>
    <property type="project" value="UniProtKB-SubCell"/>
</dbReference>
<dbReference type="GO" id="GO:0015031">
    <property type="term" value="P:protein transport"/>
    <property type="evidence" value="ECO:0007669"/>
    <property type="project" value="UniProtKB-KW"/>
</dbReference>
<proteinExistence type="evidence at transcript level"/>
<dbReference type="Pfam" id="PF02699">
    <property type="entry name" value="YajC"/>
    <property type="match status" value="1"/>
</dbReference>
<evidence type="ECO:0000256" key="6">
    <source>
        <dbReference type="ARBA" id="ARBA00022989"/>
    </source>
</evidence>
<evidence type="ECO:0000256" key="2">
    <source>
        <dbReference type="ARBA" id="ARBA00022448"/>
    </source>
</evidence>
<dbReference type="SMART" id="SM01323">
    <property type="entry name" value="YajC"/>
    <property type="match status" value="1"/>
</dbReference>
<feature type="transmembrane region" description="Helical" evidence="9">
    <location>
        <begin position="20"/>
        <end position="38"/>
    </location>
</feature>
<keyword evidence="7" id="KW-0811">Translocation</keyword>
<evidence type="ECO:0000256" key="7">
    <source>
        <dbReference type="ARBA" id="ARBA00023010"/>
    </source>
</evidence>
<name>A0A6A7FZR3_9CRUS</name>
<reference evidence="10" key="1">
    <citation type="submission" date="2017-11" db="EMBL/GenBank/DDBJ databases">
        <title>The sensing device of the deep-sea amphipod.</title>
        <authorList>
            <person name="Kobayashi H."/>
            <person name="Nagahama T."/>
            <person name="Arai W."/>
            <person name="Sasagawa Y."/>
            <person name="Umeda M."/>
            <person name="Hayashi T."/>
            <person name="Nikaido I."/>
            <person name="Watanabe H."/>
            <person name="Oguri K."/>
            <person name="Kitazato H."/>
            <person name="Fujioka K."/>
            <person name="Kido Y."/>
            <person name="Takami H."/>
        </authorList>
    </citation>
    <scope>NUCLEOTIDE SEQUENCE</scope>
    <source>
        <tissue evidence="10">Whole body</tissue>
    </source>
</reference>
<keyword evidence="3" id="KW-1003">Cell membrane</keyword>
<dbReference type="NCBIfam" id="TIGR00739">
    <property type="entry name" value="yajC"/>
    <property type="match status" value="1"/>
</dbReference>
<dbReference type="PRINTS" id="PR01853">
    <property type="entry name" value="YAJCTRNLCASE"/>
</dbReference>
<evidence type="ECO:0000256" key="3">
    <source>
        <dbReference type="ARBA" id="ARBA00022475"/>
    </source>
</evidence>
<protein>
    <submittedName>
        <fullName evidence="10">Preprotein translocase subunit YajC</fullName>
    </submittedName>
</protein>
<dbReference type="InterPro" id="IPR003849">
    <property type="entry name" value="Preprotein_translocase_YajC"/>
</dbReference>
<evidence type="ECO:0000256" key="9">
    <source>
        <dbReference type="SAM" id="Phobius"/>
    </source>
</evidence>
<keyword evidence="2" id="KW-0813">Transport</keyword>
<organism evidence="10">
    <name type="scientific">Hirondellea gigas</name>
    <dbReference type="NCBI Taxonomy" id="1518452"/>
    <lineage>
        <taxon>Eukaryota</taxon>
        <taxon>Metazoa</taxon>
        <taxon>Ecdysozoa</taxon>
        <taxon>Arthropoda</taxon>
        <taxon>Crustacea</taxon>
        <taxon>Multicrustacea</taxon>
        <taxon>Malacostraca</taxon>
        <taxon>Eumalacostraca</taxon>
        <taxon>Peracarida</taxon>
        <taxon>Amphipoda</taxon>
        <taxon>Amphilochidea</taxon>
        <taxon>Lysianassida</taxon>
        <taxon>Lysianassidira</taxon>
        <taxon>Lysianassoidea</taxon>
        <taxon>Lysianassidae</taxon>
        <taxon>Hirondellea</taxon>
    </lineage>
</organism>
<accession>A0A6A7FZR3</accession>
<sequence length="100" mass="11187">MFSKFLAFGADQTSKSSGYMGMAITLIIWGAIFYLFLIRPNKKKQKKHAEMIDTLQPGKDVITTGGIKGEVVSANEEYIVIRVDKGVRLTFSKDSIRKVL</sequence>
<evidence type="ECO:0000256" key="1">
    <source>
        <dbReference type="ARBA" id="ARBA00004162"/>
    </source>
</evidence>